<evidence type="ECO:0000313" key="3">
    <source>
        <dbReference type="Proteomes" id="UP000325286"/>
    </source>
</evidence>
<dbReference type="Proteomes" id="UP000325286">
    <property type="component" value="Chromosome"/>
</dbReference>
<proteinExistence type="predicted"/>
<evidence type="ECO:0000256" key="1">
    <source>
        <dbReference type="SAM" id="SignalP"/>
    </source>
</evidence>
<keyword evidence="3" id="KW-1185">Reference proteome</keyword>
<gene>
    <name evidence="2" type="ORF">UC8_07460</name>
</gene>
<name>A0A5B9QIE3_9BACT</name>
<dbReference type="KEGG" id="rul:UC8_07460"/>
<dbReference type="RefSeq" id="WP_068141140.1">
    <property type="nucleotide sequence ID" value="NZ_CP042914.1"/>
</dbReference>
<evidence type="ECO:0000313" key="2">
    <source>
        <dbReference type="EMBL" id="QEG38788.1"/>
    </source>
</evidence>
<keyword evidence="1" id="KW-0732">Signal</keyword>
<dbReference type="EMBL" id="CP042914">
    <property type="protein sequence ID" value="QEG38788.1"/>
    <property type="molecule type" value="Genomic_DNA"/>
</dbReference>
<dbReference type="OrthoDB" id="252570at2"/>
<feature type="signal peptide" evidence="1">
    <location>
        <begin position="1"/>
        <end position="33"/>
    </location>
</feature>
<reference evidence="2 3" key="1">
    <citation type="submission" date="2019-08" db="EMBL/GenBank/DDBJ databases">
        <title>Deep-cultivation of Planctomycetes and their phenomic and genomic characterization uncovers novel biology.</title>
        <authorList>
            <person name="Wiegand S."/>
            <person name="Jogler M."/>
            <person name="Boedeker C."/>
            <person name="Pinto D."/>
            <person name="Vollmers J."/>
            <person name="Rivas-Marin E."/>
            <person name="Kohn T."/>
            <person name="Peeters S.H."/>
            <person name="Heuer A."/>
            <person name="Rast P."/>
            <person name="Oberbeckmann S."/>
            <person name="Bunk B."/>
            <person name="Jeske O."/>
            <person name="Meyerdierks A."/>
            <person name="Storesund J.E."/>
            <person name="Kallscheuer N."/>
            <person name="Luecker S."/>
            <person name="Lage O.M."/>
            <person name="Pohl T."/>
            <person name="Merkel B.J."/>
            <person name="Hornburger P."/>
            <person name="Mueller R.-W."/>
            <person name="Bruemmer F."/>
            <person name="Labrenz M."/>
            <person name="Spormann A.M."/>
            <person name="Op den Camp H."/>
            <person name="Overmann J."/>
            <person name="Amann R."/>
            <person name="Jetten M.S.M."/>
            <person name="Mascher T."/>
            <person name="Medema M.H."/>
            <person name="Devos D.P."/>
            <person name="Kaster A.-K."/>
            <person name="Ovreas L."/>
            <person name="Rohde M."/>
            <person name="Galperin M.Y."/>
            <person name="Jogler C."/>
        </authorList>
    </citation>
    <scope>NUCLEOTIDE SEQUENCE [LARGE SCALE GENOMIC DNA]</scope>
    <source>
        <strain evidence="2 3">UC8</strain>
    </source>
</reference>
<accession>A0A5B9QIE3</accession>
<organism evidence="2 3">
    <name type="scientific">Roseimaritima ulvae</name>
    <dbReference type="NCBI Taxonomy" id="980254"/>
    <lineage>
        <taxon>Bacteria</taxon>
        <taxon>Pseudomonadati</taxon>
        <taxon>Planctomycetota</taxon>
        <taxon>Planctomycetia</taxon>
        <taxon>Pirellulales</taxon>
        <taxon>Pirellulaceae</taxon>
        <taxon>Roseimaritima</taxon>
    </lineage>
</organism>
<dbReference type="AlphaFoldDB" id="A0A5B9QIE3"/>
<sequence precursor="true">MCSLLVSRVRSHLVSAPTIAFMLCLLAAAAAHAQPAIRFDLAPLSVAENVHPCESLRPLPGQRLIRIPLRISALVDSPQPPRIDQVMIQVHCIDSSISVVDYAPRTELASPYEGNLEINQTAERNKQLGFTLDGGYGDMIEAKMSGETSKKDVDNIKFRRVAPLEVVAASGTLGRGHGVYFKLRSTALQVLEGDKQFEVVLSVPQCWQSGLLDIQIAANTSKKTFAGLDSEIRCVGRAEFVVATFLDDDPAVRQAAMRLVEREGALRGAAAKFAHKKRSPSSSLFRQVAHVLDLKQDEIRHDWMYQVMRGTVDPHLDKNIRSLPMPVRIAILDYQEAQQEFLNAATPHQDVLAKQ</sequence>
<feature type="chain" id="PRO_5022832631" evidence="1">
    <location>
        <begin position="34"/>
        <end position="355"/>
    </location>
</feature>
<protein>
    <submittedName>
        <fullName evidence="2">Uncharacterized protein</fullName>
    </submittedName>
</protein>